<gene>
    <name evidence="2" type="ORF">FHS32_005236</name>
</gene>
<keyword evidence="3" id="KW-1185">Reference proteome</keyword>
<feature type="region of interest" description="Disordered" evidence="1">
    <location>
        <begin position="1"/>
        <end position="41"/>
    </location>
</feature>
<name>A0A7W8FCG6_9ACTN</name>
<dbReference type="AlphaFoldDB" id="A0A7W8FCG6"/>
<accession>A0A7W8FCG6</accession>
<dbReference type="Proteomes" id="UP000568022">
    <property type="component" value="Unassembled WGS sequence"/>
</dbReference>
<dbReference type="EMBL" id="JACHJE010000013">
    <property type="protein sequence ID" value="MBB5128461.1"/>
    <property type="molecule type" value="Genomic_DNA"/>
</dbReference>
<proteinExistence type="predicted"/>
<feature type="compositionally biased region" description="Polar residues" evidence="1">
    <location>
        <begin position="1"/>
        <end position="16"/>
    </location>
</feature>
<organism evidence="2 3">
    <name type="scientific">Streptomyces griseoloalbus</name>
    <dbReference type="NCBI Taxonomy" id="67303"/>
    <lineage>
        <taxon>Bacteria</taxon>
        <taxon>Bacillati</taxon>
        <taxon>Actinomycetota</taxon>
        <taxon>Actinomycetes</taxon>
        <taxon>Kitasatosporales</taxon>
        <taxon>Streptomycetaceae</taxon>
        <taxon>Streptomyces</taxon>
    </lineage>
</organism>
<evidence type="ECO:0000313" key="2">
    <source>
        <dbReference type="EMBL" id="MBB5128461.1"/>
    </source>
</evidence>
<comment type="caution">
    <text evidence="2">The sequence shown here is derived from an EMBL/GenBank/DDBJ whole genome shotgun (WGS) entry which is preliminary data.</text>
</comment>
<evidence type="ECO:0000256" key="1">
    <source>
        <dbReference type="SAM" id="MobiDB-lite"/>
    </source>
</evidence>
<reference evidence="2 3" key="1">
    <citation type="submission" date="2020-08" db="EMBL/GenBank/DDBJ databases">
        <title>Genomic Encyclopedia of Type Strains, Phase III (KMG-III): the genomes of soil and plant-associated and newly described type strains.</title>
        <authorList>
            <person name="Whitman W."/>
        </authorList>
    </citation>
    <scope>NUCLEOTIDE SEQUENCE [LARGE SCALE GENOMIC DNA]</scope>
    <source>
        <strain evidence="2 3">CECT 3226</strain>
    </source>
</reference>
<protein>
    <submittedName>
        <fullName evidence="2">Uncharacterized protein</fullName>
    </submittedName>
</protein>
<evidence type="ECO:0000313" key="3">
    <source>
        <dbReference type="Proteomes" id="UP000568022"/>
    </source>
</evidence>
<sequence>MDTYATQGARTTNSTGHYRRPGTQDLYCGRPAGDNNTGKARRTCRPCVKAEARDRAEATATAEAWLDQPPASPLTAAALAFGDLVEAVDNQRAAERAATANTWRAQWIGTRAASPEPTLFDVEPETEQGALFA</sequence>